<comment type="caution">
    <text evidence="2">The sequence shown here is derived from an EMBL/GenBank/DDBJ whole genome shotgun (WGS) entry which is preliminary data.</text>
</comment>
<dbReference type="PANTHER" id="PTHR47219">
    <property type="entry name" value="RAB GTPASE-ACTIVATING PROTEIN 1-LIKE"/>
    <property type="match status" value="1"/>
</dbReference>
<dbReference type="SUPFAM" id="SSF47923">
    <property type="entry name" value="Ypt/Rab-GAP domain of gyp1p"/>
    <property type="match status" value="2"/>
</dbReference>
<name>A0AAU9J1K4_9CILI</name>
<dbReference type="InterPro" id="IPR000195">
    <property type="entry name" value="Rab-GAP-TBC_dom"/>
</dbReference>
<reference evidence="2" key="1">
    <citation type="submission" date="2021-09" db="EMBL/GenBank/DDBJ databases">
        <authorList>
            <consortium name="AG Swart"/>
            <person name="Singh M."/>
            <person name="Singh A."/>
            <person name="Seah K."/>
            <person name="Emmerich C."/>
        </authorList>
    </citation>
    <scope>NUCLEOTIDE SEQUENCE</scope>
    <source>
        <strain evidence="2">ATCC30299</strain>
    </source>
</reference>
<dbReference type="AlphaFoldDB" id="A0AAU9J1K4"/>
<dbReference type="InterPro" id="IPR050302">
    <property type="entry name" value="Rab_GAP_TBC_domain"/>
</dbReference>
<gene>
    <name evidence="2" type="ORF">BSTOLATCC_MIC20704</name>
</gene>
<evidence type="ECO:0000313" key="2">
    <source>
        <dbReference type="EMBL" id="CAG9318226.1"/>
    </source>
</evidence>
<dbReference type="Gene3D" id="1.10.8.270">
    <property type="entry name" value="putative rabgap domain of human tbc1 domain family member 14 like domains"/>
    <property type="match status" value="1"/>
</dbReference>
<dbReference type="PROSITE" id="PS50086">
    <property type="entry name" value="TBC_RABGAP"/>
    <property type="match status" value="1"/>
</dbReference>
<evidence type="ECO:0000313" key="3">
    <source>
        <dbReference type="Proteomes" id="UP001162131"/>
    </source>
</evidence>
<dbReference type="InterPro" id="IPR035969">
    <property type="entry name" value="Rab-GAP_TBC_sf"/>
</dbReference>
<dbReference type="GO" id="GO:0031267">
    <property type="term" value="F:small GTPase binding"/>
    <property type="evidence" value="ECO:0007669"/>
    <property type="project" value="TreeGrafter"/>
</dbReference>
<keyword evidence="3" id="KW-1185">Reference proteome</keyword>
<accession>A0AAU9J1K4</accession>
<dbReference type="Pfam" id="PF00566">
    <property type="entry name" value="RabGAP-TBC"/>
    <property type="match status" value="1"/>
</dbReference>
<feature type="domain" description="Rab-GAP TBC" evidence="1">
    <location>
        <begin position="36"/>
        <end position="225"/>
    </location>
</feature>
<dbReference type="FunFam" id="1.10.8.270:FF:000016">
    <property type="entry name" value="TBC1 domain family member 2A"/>
    <property type="match status" value="1"/>
</dbReference>
<organism evidence="2 3">
    <name type="scientific">Blepharisma stoltei</name>
    <dbReference type="NCBI Taxonomy" id="1481888"/>
    <lineage>
        <taxon>Eukaryota</taxon>
        <taxon>Sar</taxon>
        <taxon>Alveolata</taxon>
        <taxon>Ciliophora</taxon>
        <taxon>Postciliodesmatophora</taxon>
        <taxon>Heterotrichea</taxon>
        <taxon>Heterotrichida</taxon>
        <taxon>Blepharismidae</taxon>
        <taxon>Blepharisma</taxon>
    </lineage>
</organism>
<dbReference type="EMBL" id="CAJZBQ010000020">
    <property type="protein sequence ID" value="CAG9318226.1"/>
    <property type="molecule type" value="Genomic_DNA"/>
</dbReference>
<dbReference type="Gene3D" id="1.10.472.80">
    <property type="entry name" value="Ypt/Rab-GAP domain of gyp1p, domain 3"/>
    <property type="match status" value="1"/>
</dbReference>
<dbReference type="Proteomes" id="UP001162131">
    <property type="component" value="Unassembled WGS sequence"/>
</dbReference>
<protein>
    <recommendedName>
        <fullName evidence="1">Rab-GAP TBC domain-containing protein</fullName>
    </recommendedName>
</protein>
<dbReference type="PANTHER" id="PTHR47219:SF20">
    <property type="entry name" value="TBC1 DOMAIN FAMILY MEMBER 2B"/>
    <property type="match status" value="1"/>
</dbReference>
<evidence type="ECO:0000259" key="1">
    <source>
        <dbReference type="PROSITE" id="PS50086"/>
    </source>
</evidence>
<proteinExistence type="predicted"/>
<dbReference type="GO" id="GO:0005096">
    <property type="term" value="F:GTPase activator activity"/>
    <property type="evidence" value="ECO:0007669"/>
    <property type="project" value="TreeGrafter"/>
</dbReference>
<sequence length="442" mass="51336">MRKPPAIDSNELLKQLRENGITPQTRPLVSTLLINGPPHVERKMIWLEITGAGLQLRENPIYYSTLISTKISIETSVTRQIDRDLHRTFPNENFFDRKTHMTALRNVLVAYSWRNPSVGYCQGLNFIVGRLMTIGFSEEESFWMLSQIVETYLPLDYFSIMTGVIVDQKVFGFLLQKKLGRIAKHLDRLEIDPSLYTVQWLVCMFAYSFPKAVVMRVWDLFFVEGSTFLFKCALGLLWLFRKEIVKIKDFNDAFTYMENNSRKIVNPALVLEAANKRMFRFKGGMISDLRAKFREVVDKEIDSHYDDIVPVEQLLKTITDYCANENECKQKTRRTSSYFTFNLPNGVFIIDNYVDDDCVPKKFDTTNLRLSQDKLILGSKNHVCSQDKAGDKVNAYTEKEDLEEFLNTNLQTKKMRHARFSLIRSFSYTADTVLLEDNKENA</sequence>
<dbReference type="SMART" id="SM00164">
    <property type="entry name" value="TBC"/>
    <property type="match status" value="1"/>
</dbReference>